<evidence type="ECO:0000256" key="5">
    <source>
        <dbReference type="ARBA" id="ARBA00022777"/>
    </source>
</evidence>
<sequence>MTDRTSHNSNDLDTQAFVAAPEIKEGRILAKRFKVLKSIGNGAQADVYLTYDELLETEIAIKVVESSAQDPQSLNSIRNEVLLARKLQHPNIIRIFDVYEDSGLIFFTMEFIEGEPLFKRITQPISKSLYQDWSIQLFNALIACQSAGIKHGDIKPDNIIIDSNNQLRLIDFGIGQIDGKQEQTSGHKEYSAPEVIHTGQSSPTSEAYSAGKVLDVMLKAVTFEKNNAMSAKWKRKQQSLIAKLTHPHPDSRPTLNLVIESLSENNSSYQVSKKGLFIAISIMTVVILLAVRIMLPDRPTLPNKVVQLAVVNDGTSELLSQLSQLLALPLQTEPKLALNSINHTQNAIENLSLQPSTNANDRVELATLLNLDAMILLNIANIDGNNFLVRASIFTYPEDFSLFEITQTVNANTLGQDLKEFSQKIQSQLFSYIDNTSTPSNENNSIAGNFFLSAESAFNNYDVENTEKNLESLFNLATKSQYWTLKGRLLQAELNEDLALAQQSIAKLVELYPNRADLLAKRADIYQWSDQNDLAINDYQAALTISPSNGQLWFELARLKIITGQTQSAISNELTKALVTFRQTGDKAGEGLVLNAFGVAHLRLSEYDAAQRYFQDSLAIRNAEDFPLDRANTLANFANTAAINGQFDIAKESLEEASLLLKKEGDIGEQAHVLDTLGFLHEEQGLYYDALKYYKAGLDLRVSQSSSIEQAESMSNVAYMHFLTGEFSLADIYWQQANSLFSKSNELSHLLRTWQNLAQLSLAKGDDLAARRYLQQVSQKIDSAHQQELMINNLLFSYYHFANANLQSAMDKIDEAKQIAMQTDDSRALTEIHLWQGEVCLRIVDTACLEEQLSYASEMISSTMLEQHAVLIWLQFALNVIKSDLAPSAPEQFLSQLDQVKIPAMTEMKILLDIQERLKLPLDSKIMTRLNEMVKPIFYQQYMDLLFIQAVDADSKRSLQQQLVSHPNYWRNHLYYTRLEGDQFQQKQQELQSEWLSQLNEQQADAYREHYLE</sequence>
<dbReference type="Gene3D" id="1.10.510.10">
    <property type="entry name" value="Transferase(Phosphotransferase) domain 1"/>
    <property type="match status" value="1"/>
</dbReference>
<dbReference type="Pfam" id="PF00069">
    <property type="entry name" value="Pkinase"/>
    <property type="match status" value="1"/>
</dbReference>
<dbReference type="PROSITE" id="PS50005">
    <property type="entry name" value="TPR"/>
    <property type="match status" value="1"/>
</dbReference>
<evidence type="ECO:0000256" key="7">
    <source>
        <dbReference type="ARBA" id="ARBA00047899"/>
    </source>
</evidence>
<dbReference type="SUPFAM" id="SSF56112">
    <property type="entry name" value="Protein kinase-like (PK-like)"/>
    <property type="match status" value="1"/>
</dbReference>
<evidence type="ECO:0000256" key="6">
    <source>
        <dbReference type="ARBA" id="ARBA00022840"/>
    </source>
</evidence>
<evidence type="ECO:0000256" key="8">
    <source>
        <dbReference type="ARBA" id="ARBA00048679"/>
    </source>
</evidence>
<dbReference type="InterPro" id="IPR011009">
    <property type="entry name" value="Kinase-like_dom_sf"/>
</dbReference>
<evidence type="ECO:0000256" key="3">
    <source>
        <dbReference type="ARBA" id="ARBA00022679"/>
    </source>
</evidence>
<feature type="repeat" description="TPR" evidence="9">
    <location>
        <begin position="516"/>
        <end position="549"/>
    </location>
</feature>
<evidence type="ECO:0000256" key="9">
    <source>
        <dbReference type="PROSITE-ProRule" id="PRU00339"/>
    </source>
</evidence>
<proteinExistence type="predicted"/>
<dbReference type="InterPro" id="IPR011990">
    <property type="entry name" value="TPR-like_helical_dom_sf"/>
</dbReference>
<keyword evidence="4" id="KW-0547">Nucleotide-binding</keyword>
<dbReference type="OrthoDB" id="9801841at2"/>
<keyword evidence="5 12" id="KW-0418">Kinase</keyword>
<dbReference type="EC" id="2.7.11.1" evidence="1"/>
<dbReference type="SUPFAM" id="SSF48452">
    <property type="entry name" value="TPR-like"/>
    <property type="match status" value="2"/>
</dbReference>
<feature type="transmembrane region" description="Helical" evidence="10">
    <location>
        <begin position="276"/>
        <end position="295"/>
    </location>
</feature>
<dbReference type="PANTHER" id="PTHR43895:SF32">
    <property type="entry name" value="SERINE_THREONINE-PROTEIN KINASE CHK1"/>
    <property type="match status" value="1"/>
</dbReference>
<dbReference type="eggNOG" id="COG0515">
    <property type="taxonomic scope" value="Bacteria"/>
</dbReference>
<evidence type="ECO:0000256" key="1">
    <source>
        <dbReference type="ARBA" id="ARBA00012513"/>
    </source>
</evidence>
<dbReference type="eggNOG" id="COG0457">
    <property type="taxonomic scope" value="Bacteria"/>
</dbReference>
<dbReference type="PROSITE" id="PS00108">
    <property type="entry name" value="PROTEIN_KINASE_ST"/>
    <property type="match status" value="1"/>
</dbReference>
<dbReference type="PANTHER" id="PTHR43895">
    <property type="entry name" value="CALCIUM/CALMODULIN-DEPENDENT PROTEIN KINASE KINASE-RELATED"/>
    <property type="match status" value="1"/>
</dbReference>
<evidence type="ECO:0000256" key="2">
    <source>
        <dbReference type="ARBA" id="ARBA00022527"/>
    </source>
</evidence>
<dbReference type="InterPro" id="IPR019734">
    <property type="entry name" value="TPR_rpt"/>
</dbReference>
<organism evidence="12 13">
    <name type="scientific">Aliiglaciecola lipolytica E3</name>
    <dbReference type="NCBI Taxonomy" id="1127673"/>
    <lineage>
        <taxon>Bacteria</taxon>
        <taxon>Pseudomonadati</taxon>
        <taxon>Pseudomonadota</taxon>
        <taxon>Gammaproteobacteria</taxon>
        <taxon>Alteromonadales</taxon>
        <taxon>Alteromonadaceae</taxon>
        <taxon>Aliiglaciecola</taxon>
    </lineage>
</organism>
<dbReference type="GO" id="GO:0007165">
    <property type="term" value="P:signal transduction"/>
    <property type="evidence" value="ECO:0007669"/>
    <property type="project" value="TreeGrafter"/>
</dbReference>
<dbReference type="InterPro" id="IPR000719">
    <property type="entry name" value="Prot_kinase_dom"/>
</dbReference>
<name>K6YHP4_9ALTE</name>
<evidence type="ECO:0000256" key="10">
    <source>
        <dbReference type="SAM" id="Phobius"/>
    </source>
</evidence>
<comment type="catalytic activity">
    <reaction evidence="7">
        <text>L-threonyl-[protein] + ATP = O-phospho-L-threonyl-[protein] + ADP + H(+)</text>
        <dbReference type="Rhea" id="RHEA:46608"/>
        <dbReference type="Rhea" id="RHEA-COMP:11060"/>
        <dbReference type="Rhea" id="RHEA-COMP:11605"/>
        <dbReference type="ChEBI" id="CHEBI:15378"/>
        <dbReference type="ChEBI" id="CHEBI:30013"/>
        <dbReference type="ChEBI" id="CHEBI:30616"/>
        <dbReference type="ChEBI" id="CHEBI:61977"/>
        <dbReference type="ChEBI" id="CHEBI:456216"/>
        <dbReference type="EC" id="2.7.11.1"/>
    </reaction>
</comment>
<evidence type="ECO:0000313" key="12">
    <source>
        <dbReference type="EMBL" id="GAC16143.1"/>
    </source>
</evidence>
<keyword evidence="13" id="KW-1185">Reference proteome</keyword>
<evidence type="ECO:0000313" key="13">
    <source>
        <dbReference type="Proteomes" id="UP000006334"/>
    </source>
</evidence>
<dbReference type="GO" id="GO:0005524">
    <property type="term" value="F:ATP binding"/>
    <property type="evidence" value="ECO:0007669"/>
    <property type="project" value="UniProtKB-KW"/>
</dbReference>
<dbReference type="AlphaFoldDB" id="K6YHP4"/>
<dbReference type="STRING" id="1127673.GLIP_3531"/>
<feature type="domain" description="Protein kinase" evidence="11">
    <location>
        <begin position="33"/>
        <end position="269"/>
    </location>
</feature>
<dbReference type="PROSITE" id="PS50011">
    <property type="entry name" value="PROTEIN_KINASE_DOM"/>
    <property type="match status" value="1"/>
</dbReference>
<keyword evidence="9" id="KW-0802">TPR repeat</keyword>
<evidence type="ECO:0000259" key="11">
    <source>
        <dbReference type="PROSITE" id="PS50011"/>
    </source>
</evidence>
<keyword evidence="3 12" id="KW-0808">Transferase</keyword>
<gene>
    <name evidence="12" type="ORF">GLIP_3531</name>
</gene>
<keyword evidence="6" id="KW-0067">ATP-binding</keyword>
<dbReference type="Gene3D" id="1.25.40.10">
    <property type="entry name" value="Tetratricopeptide repeat domain"/>
    <property type="match status" value="3"/>
</dbReference>
<comment type="catalytic activity">
    <reaction evidence="8">
        <text>L-seryl-[protein] + ATP = O-phospho-L-seryl-[protein] + ADP + H(+)</text>
        <dbReference type="Rhea" id="RHEA:17989"/>
        <dbReference type="Rhea" id="RHEA-COMP:9863"/>
        <dbReference type="Rhea" id="RHEA-COMP:11604"/>
        <dbReference type="ChEBI" id="CHEBI:15378"/>
        <dbReference type="ChEBI" id="CHEBI:29999"/>
        <dbReference type="ChEBI" id="CHEBI:30616"/>
        <dbReference type="ChEBI" id="CHEBI:83421"/>
        <dbReference type="ChEBI" id="CHEBI:456216"/>
        <dbReference type="EC" id="2.7.11.1"/>
    </reaction>
</comment>
<protein>
    <recommendedName>
        <fullName evidence="1">non-specific serine/threonine protein kinase</fullName>
        <ecNumber evidence="1">2.7.11.1</ecNumber>
    </recommendedName>
</protein>
<dbReference type="SMART" id="SM00220">
    <property type="entry name" value="S_TKc"/>
    <property type="match status" value="1"/>
</dbReference>
<keyword evidence="10" id="KW-0812">Transmembrane</keyword>
<dbReference type="GO" id="GO:0106310">
    <property type="term" value="F:protein serine kinase activity"/>
    <property type="evidence" value="ECO:0007669"/>
    <property type="project" value="RHEA"/>
</dbReference>
<dbReference type="SMART" id="SM00028">
    <property type="entry name" value="TPR"/>
    <property type="match status" value="6"/>
</dbReference>
<dbReference type="InterPro" id="IPR008271">
    <property type="entry name" value="Ser/Thr_kinase_AS"/>
</dbReference>
<dbReference type="Proteomes" id="UP000006334">
    <property type="component" value="Unassembled WGS sequence"/>
</dbReference>
<dbReference type="EMBL" id="BAEN01000067">
    <property type="protein sequence ID" value="GAC16143.1"/>
    <property type="molecule type" value="Genomic_DNA"/>
</dbReference>
<comment type="caution">
    <text evidence="12">The sequence shown here is derived from an EMBL/GenBank/DDBJ whole genome shotgun (WGS) entry which is preliminary data.</text>
</comment>
<reference evidence="12 13" key="1">
    <citation type="journal article" date="2017" name="Antonie Van Leeuwenhoek">
        <title>Rhizobium rhizosphaerae sp. nov., a novel species isolated from rice rhizosphere.</title>
        <authorList>
            <person name="Zhao J.J."/>
            <person name="Zhang J."/>
            <person name="Zhang R.J."/>
            <person name="Zhang C.W."/>
            <person name="Yin H.Q."/>
            <person name="Zhang X.X."/>
        </authorList>
    </citation>
    <scope>NUCLEOTIDE SEQUENCE [LARGE SCALE GENOMIC DNA]</scope>
    <source>
        <strain evidence="12 13">E3</strain>
    </source>
</reference>
<dbReference type="RefSeq" id="WP_008845946.1">
    <property type="nucleotide sequence ID" value="NZ_BAEN01000067.1"/>
</dbReference>
<keyword evidence="10" id="KW-0472">Membrane</keyword>
<keyword evidence="10" id="KW-1133">Transmembrane helix</keyword>
<dbReference type="CDD" id="cd14014">
    <property type="entry name" value="STKc_PknB_like"/>
    <property type="match status" value="1"/>
</dbReference>
<accession>K6YHP4</accession>
<evidence type="ECO:0000256" key="4">
    <source>
        <dbReference type="ARBA" id="ARBA00022741"/>
    </source>
</evidence>
<dbReference type="GO" id="GO:0004674">
    <property type="term" value="F:protein serine/threonine kinase activity"/>
    <property type="evidence" value="ECO:0007669"/>
    <property type="project" value="UniProtKB-KW"/>
</dbReference>
<keyword evidence="2" id="KW-0723">Serine/threonine-protein kinase</keyword>